<reference evidence="3" key="1">
    <citation type="submission" date="2024-04" db="EMBL/GenBank/DDBJ databases">
        <title>Phylogenomic analyses of a clade within the roseobacter group suggest taxonomic reassignments of species of the genera Aestuariivita, Citreicella, Loktanella, Nautella, Pelagibaca, Ruegeria, Thalassobius, Thiobacimonas and Tropicibacter, and the proposal o.</title>
        <authorList>
            <person name="Jeon C.O."/>
        </authorList>
    </citation>
    <scope>NUCLEOTIDE SEQUENCE [LARGE SCALE GENOMIC DNA]</scope>
    <source>
        <strain evidence="3">BS5-3</strain>
    </source>
</reference>
<gene>
    <name evidence="2" type="ORF">AABB29_06155</name>
</gene>
<accession>A0ABZ2V6K9</accession>
<dbReference type="RefSeq" id="WP_341368327.1">
    <property type="nucleotide sequence ID" value="NZ_CP150951.2"/>
</dbReference>
<feature type="compositionally biased region" description="Polar residues" evidence="1">
    <location>
        <begin position="13"/>
        <end position="24"/>
    </location>
</feature>
<evidence type="ECO:0008006" key="4">
    <source>
        <dbReference type="Google" id="ProtNLM"/>
    </source>
</evidence>
<evidence type="ECO:0000313" key="2">
    <source>
        <dbReference type="EMBL" id="WZC50219.1"/>
    </source>
</evidence>
<evidence type="ECO:0000256" key="1">
    <source>
        <dbReference type="SAM" id="MobiDB-lite"/>
    </source>
</evidence>
<name>A0ABZ2V6K9_9RHOB</name>
<dbReference type="Proteomes" id="UP001440612">
    <property type="component" value="Chromosome"/>
</dbReference>
<evidence type="ECO:0000313" key="3">
    <source>
        <dbReference type="Proteomes" id="UP001440612"/>
    </source>
</evidence>
<keyword evidence="3" id="KW-1185">Reference proteome</keyword>
<proteinExistence type="predicted"/>
<organism evidence="2 3">
    <name type="scientific">Yoonia phaeophyticola</name>
    <dbReference type="NCBI Taxonomy" id="3137369"/>
    <lineage>
        <taxon>Bacteria</taxon>
        <taxon>Pseudomonadati</taxon>
        <taxon>Pseudomonadota</taxon>
        <taxon>Alphaproteobacteria</taxon>
        <taxon>Rhodobacterales</taxon>
        <taxon>Paracoccaceae</taxon>
        <taxon>Yoonia</taxon>
    </lineage>
</organism>
<sequence>MKLKKGARHERTNTPAVHTGSVRNTYRIFPGKKPDNNTRQRRQFTPELPVKKPTLHSPQDLMRISFFSILLLASTTIAQATIQPEALRKLAYEGNFQAVDDAMAAAHQESLTGEISYDDLGNVFLRTHPDMDDFRALWLENLPDSPYAQMATAWSLYNHSFSVRGGAFARDTPPAALDAFRELQREAAALTVRAYDTAPDYVPASDGIIRIQLSAGIMMGWLFRGVVKDIMETTPNYGTLERLSSHALVHWGGRGQRDIVNLCDAYFDRLPEYPDLTYEICLVSLLAYNDMLEPNWSFVADVLDRENHELLTMARLERALARRTDEDLQILMDYLDNTRFDEPWIRDQYRIASSFARIHWNSRYQEVGDFMADFQPRFYTEIMTELARNPFNLTLLEIIIEDDNRRRVRLTRADPLQIGNYKLRRAFLQPYHKGNWSAAVAPYAELGNPTVLNTYDMPLYNAVAYSNHDIFAIRHFLFHKIEQYERFRDPIGTRGFRGWSEHPDEDIIREIGCRVATLIRLFDDAAKRHPEHINSIDGFRINHNLDEAELRTVSACDYVWSATIGELRFEPIELQARYLLVIPDSTPFAPHLGIFERNVPSARR</sequence>
<dbReference type="EMBL" id="CP150951">
    <property type="protein sequence ID" value="WZC50219.1"/>
    <property type="molecule type" value="Genomic_DNA"/>
</dbReference>
<protein>
    <recommendedName>
        <fullName evidence="4">DUF4034 domain-containing protein</fullName>
    </recommendedName>
</protein>
<feature type="region of interest" description="Disordered" evidence="1">
    <location>
        <begin position="1"/>
        <end position="53"/>
    </location>
</feature>